<sequence length="130" mass="14413">MEKTRITIVAVTSIVLFFLANYLCRFLLGFTGVGASLLIAALIAAYMGFSVARALERVPMAEERSRALWIYGGFLGALFVAFGAWVFLDTGFNAVTASTLLLHYLPYPALAHVFLSDRSVRMFLKKNRQP</sequence>
<protein>
    <submittedName>
        <fullName evidence="2">Uncharacterized protein</fullName>
    </submittedName>
</protein>
<keyword evidence="1" id="KW-1133">Transmembrane helix</keyword>
<evidence type="ECO:0000256" key="1">
    <source>
        <dbReference type="SAM" id="Phobius"/>
    </source>
</evidence>
<feature type="transmembrane region" description="Helical" evidence="1">
    <location>
        <begin position="67"/>
        <end position="88"/>
    </location>
</feature>
<dbReference type="EMBL" id="CP017715">
    <property type="protein sequence ID" value="AOY88419.1"/>
    <property type="molecule type" value="Genomic_DNA"/>
</dbReference>
<name>A0A1D9GLE4_9GAMM</name>
<gene>
    <name evidence="2" type="ORF">BKP64_09715</name>
</gene>
<keyword evidence="1" id="KW-0812">Transmembrane</keyword>
<dbReference type="AlphaFoldDB" id="A0A1D9GLE4"/>
<dbReference type="Proteomes" id="UP000177445">
    <property type="component" value="Chromosome"/>
</dbReference>
<feature type="transmembrane region" description="Helical" evidence="1">
    <location>
        <begin position="94"/>
        <end position="115"/>
    </location>
</feature>
<keyword evidence="1" id="KW-0472">Membrane</keyword>
<feature type="transmembrane region" description="Helical" evidence="1">
    <location>
        <begin position="34"/>
        <end position="55"/>
    </location>
</feature>
<dbReference type="KEGG" id="msq:BKP64_09715"/>
<accession>A0A1D9GLE4</accession>
<dbReference type="OrthoDB" id="6367923at2"/>
<proteinExistence type="predicted"/>
<evidence type="ECO:0000313" key="3">
    <source>
        <dbReference type="Proteomes" id="UP000177445"/>
    </source>
</evidence>
<dbReference type="STRING" id="1874317.BKP64_09715"/>
<feature type="transmembrane region" description="Helical" evidence="1">
    <location>
        <begin position="7"/>
        <end position="28"/>
    </location>
</feature>
<organism evidence="2 3">
    <name type="scientific">Marinobacter salinus</name>
    <dbReference type="NCBI Taxonomy" id="1874317"/>
    <lineage>
        <taxon>Bacteria</taxon>
        <taxon>Pseudomonadati</taxon>
        <taxon>Pseudomonadota</taxon>
        <taxon>Gammaproteobacteria</taxon>
        <taxon>Pseudomonadales</taxon>
        <taxon>Marinobacteraceae</taxon>
        <taxon>Marinobacter</taxon>
    </lineage>
</organism>
<evidence type="ECO:0000313" key="2">
    <source>
        <dbReference type="EMBL" id="AOY88419.1"/>
    </source>
</evidence>
<keyword evidence="3" id="KW-1185">Reference proteome</keyword>
<dbReference type="RefSeq" id="WP_070969124.1">
    <property type="nucleotide sequence ID" value="NZ_CP017715.1"/>
</dbReference>
<reference evidence="2 3" key="1">
    <citation type="submission" date="2016-10" db="EMBL/GenBank/DDBJ databases">
        <title>Marinobacter salinus sp. nov., a moderately halophilic bacterium isolated from a tidal flat environment.</title>
        <authorList>
            <person name="Park S.-J."/>
        </authorList>
    </citation>
    <scope>NUCLEOTIDE SEQUENCE [LARGE SCALE GENOMIC DNA]</scope>
    <source>
        <strain evidence="2 3">Hb8</strain>
    </source>
</reference>